<feature type="compositionally biased region" description="Basic and acidic residues" evidence="1">
    <location>
        <begin position="49"/>
        <end position="71"/>
    </location>
</feature>
<gene>
    <name evidence="2" type="ORF">E2C01_080687</name>
</gene>
<evidence type="ECO:0000313" key="3">
    <source>
        <dbReference type="Proteomes" id="UP000324222"/>
    </source>
</evidence>
<dbReference type="Proteomes" id="UP000324222">
    <property type="component" value="Unassembled WGS sequence"/>
</dbReference>
<dbReference type="EMBL" id="VSRR010069884">
    <property type="protein sequence ID" value="MPC85888.1"/>
    <property type="molecule type" value="Genomic_DNA"/>
</dbReference>
<feature type="region of interest" description="Disordered" evidence="1">
    <location>
        <begin position="38"/>
        <end position="71"/>
    </location>
</feature>
<sequence>MFSWVEGAPGRSLAGRSPPDYLAAISRHAPHCLVNRRRQEGRRRRRTRRGAEGVHRRLRIEAGESKDVGKM</sequence>
<proteinExistence type="predicted"/>
<comment type="caution">
    <text evidence="2">The sequence shown here is derived from an EMBL/GenBank/DDBJ whole genome shotgun (WGS) entry which is preliminary data.</text>
</comment>
<dbReference type="AlphaFoldDB" id="A0A5B7IZ14"/>
<evidence type="ECO:0000313" key="2">
    <source>
        <dbReference type="EMBL" id="MPC85888.1"/>
    </source>
</evidence>
<keyword evidence="3" id="KW-1185">Reference proteome</keyword>
<protein>
    <submittedName>
        <fullName evidence="2">Uncharacterized protein</fullName>
    </submittedName>
</protein>
<accession>A0A5B7IZ14</accession>
<feature type="compositionally biased region" description="Basic residues" evidence="1">
    <location>
        <begin position="38"/>
        <end position="48"/>
    </location>
</feature>
<reference evidence="2 3" key="1">
    <citation type="submission" date="2019-05" db="EMBL/GenBank/DDBJ databases">
        <title>Another draft genome of Portunus trituberculatus and its Hox gene families provides insights of decapod evolution.</title>
        <authorList>
            <person name="Jeong J.-H."/>
            <person name="Song I."/>
            <person name="Kim S."/>
            <person name="Choi T."/>
            <person name="Kim D."/>
            <person name="Ryu S."/>
            <person name="Kim W."/>
        </authorList>
    </citation>
    <scope>NUCLEOTIDE SEQUENCE [LARGE SCALE GENOMIC DNA]</scope>
    <source>
        <tissue evidence="2">Muscle</tissue>
    </source>
</reference>
<evidence type="ECO:0000256" key="1">
    <source>
        <dbReference type="SAM" id="MobiDB-lite"/>
    </source>
</evidence>
<name>A0A5B7IZ14_PORTR</name>
<organism evidence="2 3">
    <name type="scientific">Portunus trituberculatus</name>
    <name type="common">Swimming crab</name>
    <name type="synonym">Neptunus trituberculatus</name>
    <dbReference type="NCBI Taxonomy" id="210409"/>
    <lineage>
        <taxon>Eukaryota</taxon>
        <taxon>Metazoa</taxon>
        <taxon>Ecdysozoa</taxon>
        <taxon>Arthropoda</taxon>
        <taxon>Crustacea</taxon>
        <taxon>Multicrustacea</taxon>
        <taxon>Malacostraca</taxon>
        <taxon>Eumalacostraca</taxon>
        <taxon>Eucarida</taxon>
        <taxon>Decapoda</taxon>
        <taxon>Pleocyemata</taxon>
        <taxon>Brachyura</taxon>
        <taxon>Eubrachyura</taxon>
        <taxon>Portunoidea</taxon>
        <taxon>Portunidae</taxon>
        <taxon>Portuninae</taxon>
        <taxon>Portunus</taxon>
    </lineage>
</organism>